<dbReference type="Pfam" id="PF22636">
    <property type="entry name" value="FlK"/>
    <property type="match status" value="1"/>
</dbReference>
<dbReference type="Gene3D" id="3.10.129.10">
    <property type="entry name" value="Hotdog Thioesterase"/>
    <property type="match status" value="1"/>
</dbReference>
<reference evidence="2 3" key="1">
    <citation type="submission" date="2018-11" db="EMBL/GenBank/DDBJ databases">
        <title>Chryseotalea sanarue gen. nov., sp., nov., a member of the family Cytophagaceae, isolated from a brackish lake in Hamamatsu Japan.</title>
        <authorList>
            <person name="Maejima Y."/>
            <person name="Iino T."/>
            <person name="Muraguchi Y."/>
            <person name="Fukuda K."/>
            <person name="Ohkuma M."/>
            <person name="Moriuchi R."/>
            <person name="Dohra H."/>
            <person name="Kimbara K."/>
            <person name="Shintani M."/>
        </authorList>
    </citation>
    <scope>NUCLEOTIDE SEQUENCE [LARGE SCALE GENOMIC DNA]</scope>
    <source>
        <strain evidence="2 3">Ys</strain>
    </source>
</reference>
<accession>A0A401U724</accession>
<dbReference type="AlphaFoldDB" id="A0A401U724"/>
<evidence type="ECO:0000313" key="3">
    <source>
        <dbReference type="Proteomes" id="UP000288227"/>
    </source>
</evidence>
<proteinExistence type="predicted"/>
<dbReference type="PANTHER" id="PTHR36934:SF1">
    <property type="entry name" value="THIOESTERASE DOMAIN-CONTAINING PROTEIN"/>
    <property type="match status" value="1"/>
</dbReference>
<dbReference type="PANTHER" id="PTHR36934">
    <property type="entry name" value="BLR0278 PROTEIN"/>
    <property type="match status" value="1"/>
</dbReference>
<dbReference type="Proteomes" id="UP000288227">
    <property type="component" value="Unassembled WGS sequence"/>
</dbReference>
<protein>
    <recommendedName>
        <fullName evidence="1">Fluoroacetyl-CoA-specific thioesterase-like domain-containing protein</fullName>
    </recommendedName>
</protein>
<dbReference type="SUPFAM" id="SSF54637">
    <property type="entry name" value="Thioesterase/thiol ester dehydrase-isomerase"/>
    <property type="match status" value="1"/>
</dbReference>
<dbReference type="InterPro" id="IPR054485">
    <property type="entry name" value="FlK-like_dom"/>
</dbReference>
<organism evidence="2 3">
    <name type="scientific">Chryseotalea sanaruensis</name>
    <dbReference type="NCBI Taxonomy" id="2482724"/>
    <lineage>
        <taxon>Bacteria</taxon>
        <taxon>Pseudomonadati</taxon>
        <taxon>Bacteroidota</taxon>
        <taxon>Cytophagia</taxon>
        <taxon>Cytophagales</taxon>
        <taxon>Chryseotaleaceae</taxon>
        <taxon>Chryseotalea</taxon>
    </lineage>
</organism>
<dbReference type="EMBL" id="BHXQ01000001">
    <property type="protein sequence ID" value="GCC50660.1"/>
    <property type="molecule type" value="Genomic_DNA"/>
</dbReference>
<name>A0A401U724_9BACT</name>
<sequence>MTNKLALFVKEMFKPGDRKTFKHLVTQQDVAAFHGEVVHPVCATFSLARDIEWTTRQFVLEMREDDEEGIGTFLSIEHKGPAFVGEEIIFEAWVDSIERNELICHYQASVGDRLVAIGKTGQKILKKDKLNKLLQKPV</sequence>
<dbReference type="InterPro" id="IPR025540">
    <property type="entry name" value="FlK"/>
</dbReference>
<evidence type="ECO:0000313" key="2">
    <source>
        <dbReference type="EMBL" id="GCC50660.1"/>
    </source>
</evidence>
<keyword evidence="3" id="KW-1185">Reference proteome</keyword>
<gene>
    <name evidence="2" type="ORF">SanaruYs_08780</name>
</gene>
<comment type="caution">
    <text evidence="2">The sequence shown here is derived from an EMBL/GenBank/DDBJ whole genome shotgun (WGS) entry which is preliminary data.</text>
</comment>
<dbReference type="InterPro" id="IPR029069">
    <property type="entry name" value="HotDog_dom_sf"/>
</dbReference>
<feature type="domain" description="Fluoroacetyl-CoA-specific thioesterase-like" evidence="1">
    <location>
        <begin position="25"/>
        <end position="127"/>
    </location>
</feature>
<evidence type="ECO:0000259" key="1">
    <source>
        <dbReference type="Pfam" id="PF22636"/>
    </source>
</evidence>